<dbReference type="EC" id="4.2.2.n1" evidence="2"/>
<dbReference type="EMBL" id="VCAO01000010">
    <property type="protein sequence ID" value="TMM45856.1"/>
    <property type="molecule type" value="Genomic_DNA"/>
</dbReference>
<dbReference type="InterPro" id="IPR026044">
    <property type="entry name" value="MltA"/>
</dbReference>
<feature type="chain" id="PRO_5024274631" description="peptidoglycan lytic exotransglycosylase" evidence="6">
    <location>
        <begin position="18"/>
        <end position="398"/>
    </location>
</feature>
<evidence type="ECO:0000313" key="9">
    <source>
        <dbReference type="Proteomes" id="UP000309668"/>
    </source>
</evidence>
<evidence type="ECO:0000313" key="8">
    <source>
        <dbReference type="EMBL" id="TMM45856.1"/>
    </source>
</evidence>
<dbReference type="PROSITE" id="PS51257">
    <property type="entry name" value="PROKAR_LIPOPROTEIN"/>
    <property type="match status" value="1"/>
</dbReference>
<dbReference type="GO" id="GO:0019867">
    <property type="term" value="C:outer membrane"/>
    <property type="evidence" value="ECO:0007669"/>
    <property type="project" value="InterPro"/>
</dbReference>
<dbReference type="Proteomes" id="UP000309668">
    <property type="component" value="Unassembled WGS sequence"/>
</dbReference>
<dbReference type="PANTHER" id="PTHR30124">
    <property type="entry name" value="MEMBRANE-BOUND LYTIC MUREIN TRANSGLYCOSYLASE A"/>
    <property type="match status" value="1"/>
</dbReference>
<dbReference type="CDD" id="cd14668">
    <property type="entry name" value="mlta_B"/>
    <property type="match status" value="1"/>
</dbReference>
<dbReference type="GO" id="GO:0009253">
    <property type="term" value="P:peptidoglycan catabolic process"/>
    <property type="evidence" value="ECO:0007669"/>
    <property type="project" value="TreeGrafter"/>
</dbReference>
<keyword evidence="9" id="KW-1185">Reference proteome</keyword>
<name>A0A5S3P549_9SPHN</name>
<dbReference type="Gene3D" id="2.40.40.10">
    <property type="entry name" value="RlpA-like domain"/>
    <property type="match status" value="1"/>
</dbReference>
<evidence type="ECO:0000256" key="5">
    <source>
        <dbReference type="ARBA" id="ARBA00030918"/>
    </source>
</evidence>
<dbReference type="GO" id="GO:0008933">
    <property type="term" value="F:peptidoglycan lytic transglycosylase activity"/>
    <property type="evidence" value="ECO:0007669"/>
    <property type="project" value="TreeGrafter"/>
</dbReference>
<evidence type="ECO:0000256" key="1">
    <source>
        <dbReference type="ARBA" id="ARBA00001420"/>
    </source>
</evidence>
<evidence type="ECO:0000256" key="4">
    <source>
        <dbReference type="ARBA" id="ARBA00023316"/>
    </source>
</evidence>
<dbReference type="PIRSF" id="PIRSF019422">
    <property type="entry name" value="MltA"/>
    <property type="match status" value="1"/>
</dbReference>
<comment type="catalytic activity">
    <reaction evidence="1">
        <text>Exolytic cleavage of the (1-&gt;4)-beta-glycosidic linkage between N-acetylmuramic acid (MurNAc) and N-acetylglucosamine (GlcNAc) residues in peptidoglycan, from either the reducing or the non-reducing ends of the peptidoglycan chains, with concomitant formation of a 1,6-anhydrobond in the MurNAc residue.</text>
        <dbReference type="EC" id="4.2.2.n1"/>
    </reaction>
</comment>
<keyword evidence="6" id="KW-0732">Signal</keyword>
<evidence type="ECO:0000256" key="3">
    <source>
        <dbReference type="ARBA" id="ARBA00023239"/>
    </source>
</evidence>
<dbReference type="OrthoDB" id="9783686at2"/>
<accession>A0A5S3P549</accession>
<dbReference type="InterPro" id="IPR036908">
    <property type="entry name" value="RlpA-like_sf"/>
</dbReference>
<dbReference type="InterPro" id="IPR005300">
    <property type="entry name" value="MltA_B"/>
</dbReference>
<dbReference type="GO" id="GO:0004553">
    <property type="term" value="F:hydrolase activity, hydrolyzing O-glycosyl compounds"/>
    <property type="evidence" value="ECO:0007669"/>
    <property type="project" value="InterPro"/>
</dbReference>
<dbReference type="CDD" id="cd14485">
    <property type="entry name" value="mltA_like_LT_A"/>
    <property type="match status" value="1"/>
</dbReference>
<dbReference type="RefSeq" id="WP_138619358.1">
    <property type="nucleotide sequence ID" value="NZ_VCAO01000010.1"/>
</dbReference>
<dbReference type="GO" id="GO:0071555">
    <property type="term" value="P:cell wall organization"/>
    <property type="evidence" value="ECO:0007669"/>
    <property type="project" value="UniProtKB-KW"/>
</dbReference>
<dbReference type="Gene3D" id="2.40.240.50">
    <property type="entry name" value="Barwin-like endoglucanases"/>
    <property type="match status" value="1"/>
</dbReference>
<keyword evidence="3" id="KW-0456">Lyase</keyword>
<dbReference type="AlphaFoldDB" id="A0A5S3P549"/>
<reference evidence="8 9" key="1">
    <citation type="submission" date="2019-05" db="EMBL/GenBank/DDBJ databases">
        <title>Erythrobacter marisflavi sp. nov., isolated from isolated from water of an estuary environment.</title>
        <authorList>
            <person name="Yoon J.-H."/>
        </authorList>
    </citation>
    <scope>NUCLEOTIDE SEQUENCE [LARGE SCALE GENOMIC DNA]</scope>
    <source>
        <strain evidence="8 9">KEM-5</strain>
    </source>
</reference>
<dbReference type="GO" id="GO:0009254">
    <property type="term" value="P:peptidoglycan turnover"/>
    <property type="evidence" value="ECO:0007669"/>
    <property type="project" value="InterPro"/>
</dbReference>
<gene>
    <name evidence="8" type="ORF">FEV51_12255</name>
</gene>
<feature type="domain" description="Lytic transglycosylase MltA" evidence="7">
    <location>
        <begin position="135"/>
        <end position="298"/>
    </location>
</feature>
<proteinExistence type="predicted"/>
<dbReference type="PANTHER" id="PTHR30124:SF0">
    <property type="entry name" value="MEMBRANE-BOUND LYTIC MUREIN TRANSGLYCOSYLASE A"/>
    <property type="match status" value="1"/>
</dbReference>
<keyword evidence="4" id="KW-0961">Cell wall biogenesis/degradation</keyword>
<evidence type="ECO:0000256" key="6">
    <source>
        <dbReference type="SAM" id="SignalP"/>
    </source>
</evidence>
<comment type="caution">
    <text evidence="8">The sequence shown here is derived from an EMBL/GenBank/DDBJ whole genome shotgun (WGS) entry which is preliminary data.</text>
</comment>
<dbReference type="SMART" id="SM00925">
    <property type="entry name" value="MltA"/>
    <property type="match status" value="1"/>
</dbReference>
<protein>
    <recommendedName>
        <fullName evidence="2">peptidoglycan lytic exotransglycosylase</fullName>
        <ecNumber evidence="2">4.2.2.n1</ecNumber>
    </recommendedName>
    <alternativeName>
        <fullName evidence="5">Murein hydrolase A</fullName>
    </alternativeName>
</protein>
<dbReference type="Pfam" id="PF03562">
    <property type="entry name" value="MltA"/>
    <property type="match status" value="1"/>
</dbReference>
<evidence type="ECO:0000256" key="2">
    <source>
        <dbReference type="ARBA" id="ARBA00012587"/>
    </source>
</evidence>
<feature type="signal peptide" evidence="6">
    <location>
        <begin position="1"/>
        <end position="17"/>
    </location>
</feature>
<sequence length="398" mass="42280">MRILAVLGATLLLSACAGMVPEARPPESTGAVEPPPALPAAQALAAGVTRGPAISALALRHDDALGALRSFRESCPKLLAREDKSGLTLRSEWQPACMAAANWSDSDARGFFAAQFDTARVVDGKAFATGYYEPEIRGSLVRAPGYDVPVYKMPPELVRGWPADMPEAERTGRAPLGRYDASGNFVPFYERAEIEQGALANRGLEIAWAADPVELFFLQIQGSGLLRLPDGSLTRIGYAGQNGREYVGIGGVMRERGLLGDGPGQYAGSMQGIMAYIREHPQAGADLMRLNKSWIFFRPLTTDGPLGALEVPVRGESSVAVDPNFVPLGAPVMLDMDRAEADGLWIAQDTGGAIKGANRFDTFWGNGADARTIAGGMSARGEALLLLPKGTLARLGVR</sequence>
<organism evidence="8 9">
    <name type="scientific">Qipengyuania marisflavi</name>
    <dbReference type="NCBI Taxonomy" id="2486356"/>
    <lineage>
        <taxon>Bacteria</taxon>
        <taxon>Pseudomonadati</taxon>
        <taxon>Pseudomonadota</taxon>
        <taxon>Alphaproteobacteria</taxon>
        <taxon>Sphingomonadales</taxon>
        <taxon>Erythrobacteraceae</taxon>
        <taxon>Qipengyuania</taxon>
    </lineage>
</organism>
<dbReference type="InterPro" id="IPR010611">
    <property type="entry name" value="3D_dom"/>
</dbReference>
<dbReference type="Pfam" id="PF06725">
    <property type="entry name" value="3D"/>
    <property type="match status" value="1"/>
</dbReference>
<evidence type="ECO:0000259" key="7">
    <source>
        <dbReference type="SMART" id="SM00925"/>
    </source>
</evidence>
<dbReference type="SUPFAM" id="SSF50685">
    <property type="entry name" value="Barwin-like endoglucanases"/>
    <property type="match status" value="1"/>
</dbReference>